<keyword evidence="2" id="KW-1185">Reference proteome</keyword>
<dbReference type="SUPFAM" id="SSF56925">
    <property type="entry name" value="OMPA-like"/>
    <property type="match status" value="1"/>
</dbReference>
<organism evidence="1 2">
    <name type="scientific">Flavobacterium gillisiae</name>
    <dbReference type="NCBI Taxonomy" id="150146"/>
    <lineage>
        <taxon>Bacteria</taxon>
        <taxon>Pseudomonadati</taxon>
        <taxon>Bacteroidota</taxon>
        <taxon>Flavobacteriia</taxon>
        <taxon>Flavobacteriales</taxon>
        <taxon>Flavobacteriaceae</taxon>
        <taxon>Flavobacterium</taxon>
    </lineage>
</organism>
<proteinExistence type="predicted"/>
<gene>
    <name evidence="1" type="ORF">SAMN05443667_107191</name>
</gene>
<accession>A0A1H4DE36</accession>
<protein>
    <submittedName>
        <fullName evidence="1">Autotransporter beta-domain-containing protein</fullName>
    </submittedName>
</protein>
<evidence type="ECO:0000313" key="2">
    <source>
        <dbReference type="Proteomes" id="UP000198951"/>
    </source>
</evidence>
<dbReference type="InterPro" id="IPR036709">
    <property type="entry name" value="Autotransporte_beta_dom_sf"/>
</dbReference>
<dbReference type="STRING" id="150146.SAMN05443667_107191"/>
<dbReference type="OrthoDB" id="1365408at2"/>
<evidence type="ECO:0000313" key="1">
    <source>
        <dbReference type="EMBL" id="SEA71001.1"/>
    </source>
</evidence>
<dbReference type="EMBL" id="FNRD01000007">
    <property type="protein sequence ID" value="SEA71001.1"/>
    <property type="molecule type" value="Genomic_DNA"/>
</dbReference>
<sequence>MRYSILLILLCIQLSFCQDKKSKKTIQFDPQLRLSVIVPNNFGDNYLSKANKSDLGMGLHFNFLKFDKFKLGAGYNYIYYSITDISRAGNINSSRYSSFYGATAYEYKVSKHFIIEPYIGLGTAKINFKSAERSFGSQTGTDFRIGFNTDYKIDETITAFIGLGYVQTKYNIKTAPEFVSFYDHSKMLQIHIGLKIN</sequence>
<dbReference type="Gene3D" id="2.40.128.130">
    <property type="entry name" value="Autotransporter beta-domain"/>
    <property type="match status" value="1"/>
</dbReference>
<reference evidence="2" key="1">
    <citation type="submission" date="2016-10" db="EMBL/GenBank/DDBJ databases">
        <authorList>
            <person name="Varghese N."/>
            <person name="Submissions S."/>
        </authorList>
    </citation>
    <scope>NUCLEOTIDE SEQUENCE [LARGE SCALE GENOMIC DNA]</scope>
    <source>
        <strain evidence="2">DSM 22376</strain>
    </source>
</reference>
<name>A0A1H4DE36_9FLAO</name>
<dbReference type="AlphaFoldDB" id="A0A1H4DE36"/>
<dbReference type="Proteomes" id="UP000198951">
    <property type="component" value="Unassembled WGS sequence"/>
</dbReference>
<dbReference type="InterPro" id="IPR011250">
    <property type="entry name" value="OMP/PagP_B-barrel"/>
</dbReference>
<dbReference type="RefSeq" id="WP_143031854.1">
    <property type="nucleotide sequence ID" value="NZ_FNRD01000007.1"/>
</dbReference>